<sequence length="34" mass="4053">MQMLLPWEHLQNPTPPQTQPTLSSELFILMICWQ</sequence>
<protein>
    <submittedName>
        <fullName evidence="1">Uncharacterized protein</fullName>
    </submittedName>
</protein>
<dbReference type="EMBL" id="GBXM01047248">
    <property type="protein sequence ID" value="JAH61329.1"/>
    <property type="molecule type" value="Transcribed_RNA"/>
</dbReference>
<name>A0A0E9U605_ANGAN</name>
<proteinExistence type="predicted"/>
<evidence type="ECO:0000313" key="1">
    <source>
        <dbReference type="EMBL" id="JAH61329.1"/>
    </source>
</evidence>
<reference evidence="1" key="1">
    <citation type="submission" date="2014-11" db="EMBL/GenBank/DDBJ databases">
        <authorList>
            <person name="Amaro Gonzalez C."/>
        </authorList>
    </citation>
    <scope>NUCLEOTIDE SEQUENCE</scope>
</reference>
<organism evidence="1">
    <name type="scientific">Anguilla anguilla</name>
    <name type="common">European freshwater eel</name>
    <name type="synonym">Muraena anguilla</name>
    <dbReference type="NCBI Taxonomy" id="7936"/>
    <lineage>
        <taxon>Eukaryota</taxon>
        <taxon>Metazoa</taxon>
        <taxon>Chordata</taxon>
        <taxon>Craniata</taxon>
        <taxon>Vertebrata</taxon>
        <taxon>Euteleostomi</taxon>
        <taxon>Actinopterygii</taxon>
        <taxon>Neopterygii</taxon>
        <taxon>Teleostei</taxon>
        <taxon>Anguilliformes</taxon>
        <taxon>Anguillidae</taxon>
        <taxon>Anguilla</taxon>
    </lineage>
</organism>
<accession>A0A0E9U605</accession>
<dbReference type="AlphaFoldDB" id="A0A0E9U605"/>
<reference evidence="1" key="2">
    <citation type="journal article" date="2015" name="Fish Shellfish Immunol.">
        <title>Early steps in the European eel (Anguilla anguilla)-Vibrio vulnificus interaction in the gills: Role of the RtxA13 toxin.</title>
        <authorList>
            <person name="Callol A."/>
            <person name="Pajuelo D."/>
            <person name="Ebbesson L."/>
            <person name="Teles M."/>
            <person name="MacKenzie S."/>
            <person name="Amaro C."/>
        </authorList>
    </citation>
    <scope>NUCLEOTIDE SEQUENCE</scope>
</reference>
<dbReference type="EMBL" id="GBXM01029224">
    <property type="protein sequence ID" value="JAH79353.1"/>
    <property type="molecule type" value="Transcribed_RNA"/>
</dbReference>